<accession>A0ABT1TKF8</accession>
<sequence>MFRFVGHTHQPNYGRPKRGPCAAIGIGILCSLPTQYSAFPASFAAETSPAKTFAGAAPAEVGSEKSVADMDITELVLLKVSPFEVSSQLDRGYHASNAVTGSRFDAPIKDLPFAIQAFTESFIEDQKPRDLYDIARYSPGVTFRGNDFNEGNANLAIRGFTVGSLAGGNIQVLRDGVHGPSIFDFTNIARVEVVKGPASFLYGQVAPGGIVNIISKTPQRRFAARADARYGAYDQYRFDVDVTGPAGDTLAYRLTASHDQDIDYWKPYDAQSWNISPSILWQPSDRLSVTLKYEHYEKIEQPQLMQKPGYGTWSGVLPSPSNPNLSGVDVPGLPNNWNSMANSDFRNSTTHNLNAWLDFKVDEHWNVRSTYSHLEYDIDALFTGNLGMANNNTLLQGRRVRNQVYSNRDDTIEVQGVGKYDLGFASLRLLLGGQYVDRNFHRWAGQAPNDPALGSNPTGSPLPLWDLSDPATWNRNTFIPLAQLTAGRFDQTVDAVDKSVYGGSTFGFFDERLLVLTGWRWSETESRLTDLLNNEAQPKAAASKVTPQYGLLYKLTPDIALFGSYAESFVPGTFLINNLDGSTSIPDPTEGRGYDLGIKAELFDGRLSTTLSYFDIQNKNIVNDLAVTDSGGVTTIYGVPSGKQRSRGIEWDATAKLTDQWQLYLSYSFMDARIIEFTGRDDAILAQDPNTLDATERAYYKNALRFHNAPLQMSAPHLANLWTRYDFESETLRGLHVGGGFNLIFDQTLLSDSPSSARQTYALLNAAIGYSWEVGGHRMSLDLLGKNLLDEQYRPSQSTRGRPREFFFTFSVRY</sequence>
<evidence type="ECO:0000256" key="2">
    <source>
        <dbReference type="ARBA" id="ARBA00022448"/>
    </source>
</evidence>
<comment type="similarity">
    <text evidence="12 13">Belongs to the TonB-dependent receptor family.</text>
</comment>
<evidence type="ECO:0000256" key="6">
    <source>
        <dbReference type="ARBA" id="ARBA00022729"/>
    </source>
</evidence>
<keyword evidence="9 13" id="KW-0798">TonB box</keyword>
<dbReference type="PANTHER" id="PTHR32552">
    <property type="entry name" value="FERRICHROME IRON RECEPTOR-RELATED"/>
    <property type="match status" value="1"/>
</dbReference>
<evidence type="ECO:0000256" key="13">
    <source>
        <dbReference type="RuleBase" id="RU003357"/>
    </source>
</evidence>
<evidence type="ECO:0000256" key="7">
    <source>
        <dbReference type="ARBA" id="ARBA00023004"/>
    </source>
</evidence>
<organism evidence="16 17">
    <name type="scientific">Methylomonas subterranea</name>
    <dbReference type="NCBI Taxonomy" id="2952225"/>
    <lineage>
        <taxon>Bacteria</taxon>
        <taxon>Pseudomonadati</taxon>
        <taxon>Pseudomonadota</taxon>
        <taxon>Gammaproteobacteria</taxon>
        <taxon>Methylococcales</taxon>
        <taxon>Methylococcaceae</taxon>
        <taxon>Methylomonas</taxon>
    </lineage>
</organism>
<dbReference type="PANTHER" id="PTHR32552:SF68">
    <property type="entry name" value="FERRICHROME OUTER MEMBRANE TRANSPORTER_PHAGE RECEPTOR"/>
    <property type="match status" value="1"/>
</dbReference>
<evidence type="ECO:0000256" key="12">
    <source>
        <dbReference type="PROSITE-ProRule" id="PRU01360"/>
    </source>
</evidence>
<evidence type="ECO:0000256" key="9">
    <source>
        <dbReference type="ARBA" id="ARBA00023077"/>
    </source>
</evidence>
<protein>
    <submittedName>
        <fullName evidence="16">TonB-dependent receptor</fullName>
    </submittedName>
</protein>
<evidence type="ECO:0000256" key="8">
    <source>
        <dbReference type="ARBA" id="ARBA00023065"/>
    </source>
</evidence>
<comment type="caution">
    <text evidence="16">The sequence shown here is derived from an EMBL/GenBank/DDBJ whole genome shotgun (WGS) entry which is preliminary data.</text>
</comment>
<evidence type="ECO:0000259" key="14">
    <source>
        <dbReference type="Pfam" id="PF00593"/>
    </source>
</evidence>
<evidence type="ECO:0000256" key="3">
    <source>
        <dbReference type="ARBA" id="ARBA00022452"/>
    </source>
</evidence>
<keyword evidence="2 12" id="KW-0813">Transport</keyword>
<evidence type="ECO:0000313" key="17">
    <source>
        <dbReference type="Proteomes" id="UP001524499"/>
    </source>
</evidence>
<dbReference type="Proteomes" id="UP001524499">
    <property type="component" value="Unassembled WGS sequence"/>
</dbReference>
<dbReference type="InterPro" id="IPR000531">
    <property type="entry name" value="Beta-barrel_TonB"/>
</dbReference>
<evidence type="ECO:0000313" key="16">
    <source>
        <dbReference type="EMBL" id="MCQ8105708.1"/>
    </source>
</evidence>
<dbReference type="Pfam" id="PF00593">
    <property type="entry name" value="TonB_dep_Rec_b-barrel"/>
    <property type="match status" value="1"/>
</dbReference>
<dbReference type="InterPro" id="IPR036942">
    <property type="entry name" value="Beta-barrel_TonB_sf"/>
</dbReference>
<dbReference type="PROSITE" id="PS52016">
    <property type="entry name" value="TONB_DEPENDENT_REC_3"/>
    <property type="match status" value="1"/>
</dbReference>
<proteinExistence type="inferred from homology"/>
<dbReference type="Gene3D" id="2.170.130.10">
    <property type="entry name" value="TonB-dependent receptor, plug domain"/>
    <property type="match status" value="1"/>
</dbReference>
<feature type="domain" description="TonB-dependent receptor plug" evidence="15">
    <location>
        <begin position="108"/>
        <end position="210"/>
    </location>
</feature>
<evidence type="ECO:0000256" key="4">
    <source>
        <dbReference type="ARBA" id="ARBA00022496"/>
    </source>
</evidence>
<keyword evidence="10 12" id="KW-0472">Membrane</keyword>
<evidence type="ECO:0000256" key="1">
    <source>
        <dbReference type="ARBA" id="ARBA00004571"/>
    </source>
</evidence>
<keyword evidence="6" id="KW-0732">Signal</keyword>
<dbReference type="Gene3D" id="2.40.170.20">
    <property type="entry name" value="TonB-dependent receptor, beta-barrel domain"/>
    <property type="match status" value="1"/>
</dbReference>
<feature type="domain" description="TonB-dependent receptor-like beta-barrel" evidence="14">
    <location>
        <begin position="310"/>
        <end position="787"/>
    </location>
</feature>
<dbReference type="InterPro" id="IPR039426">
    <property type="entry name" value="TonB-dep_rcpt-like"/>
</dbReference>
<evidence type="ECO:0000256" key="5">
    <source>
        <dbReference type="ARBA" id="ARBA00022692"/>
    </source>
</evidence>
<evidence type="ECO:0000256" key="11">
    <source>
        <dbReference type="ARBA" id="ARBA00023237"/>
    </source>
</evidence>
<dbReference type="SUPFAM" id="SSF56935">
    <property type="entry name" value="Porins"/>
    <property type="match status" value="1"/>
</dbReference>
<dbReference type="InterPro" id="IPR037066">
    <property type="entry name" value="Plug_dom_sf"/>
</dbReference>
<name>A0ABT1TKF8_9GAMM</name>
<keyword evidence="17" id="KW-1185">Reference proteome</keyword>
<dbReference type="CDD" id="cd01347">
    <property type="entry name" value="ligand_gated_channel"/>
    <property type="match status" value="1"/>
</dbReference>
<keyword evidence="11 12" id="KW-0998">Cell outer membrane</keyword>
<keyword evidence="3 12" id="KW-1134">Transmembrane beta strand</keyword>
<keyword evidence="16" id="KW-0675">Receptor</keyword>
<gene>
    <name evidence="16" type="ORF">NP590_16470</name>
</gene>
<evidence type="ECO:0000256" key="10">
    <source>
        <dbReference type="ARBA" id="ARBA00023136"/>
    </source>
</evidence>
<dbReference type="Pfam" id="PF07715">
    <property type="entry name" value="Plug"/>
    <property type="match status" value="1"/>
</dbReference>
<keyword evidence="4" id="KW-0410">Iron transport</keyword>
<dbReference type="RefSeq" id="WP_256603726.1">
    <property type="nucleotide sequence ID" value="NZ_JANIBJ010000035.1"/>
</dbReference>
<keyword evidence="7" id="KW-0408">Iron</keyword>
<dbReference type="EMBL" id="JANIBJ010000035">
    <property type="protein sequence ID" value="MCQ8105708.1"/>
    <property type="molecule type" value="Genomic_DNA"/>
</dbReference>
<dbReference type="InterPro" id="IPR012910">
    <property type="entry name" value="Plug_dom"/>
</dbReference>
<evidence type="ECO:0000259" key="15">
    <source>
        <dbReference type="Pfam" id="PF07715"/>
    </source>
</evidence>
<reference evidence="16 17" key="1">
    <citation type="submission" date="2022-07" db="EMBL/GenBank/DDBJ databases">
        <title>Methylomonas rivi sp. nov., Methylomonas rosea sp. nov., Methylomonas aureus sp. nov. and Methylomonas subterranea sp. nov., four novel methanotrophs isolated from a freshwater creek and the deep terrestrial subsurface.</title>
        <authorList>
            <person name="Abin C."/>
            <person name="Sankaranarayanan K."/>
            <person name="Garner C."/>
            <person name="Sindelar R."/>
            <person name="Kotary K."/>
            <person name="Garner R."/>
            <person name="Barclay S."/>
            <person name="Lawson P."/>
            <person name="Krumholz L."/>
        </authorList>
    </citation>
    <scope>NUCLEOTIDE SEQUENCE [LARGE SCALE GENOMIC DNA]</scope>
    <source>
        <strain evidence="16 17">SURF-2</strain>
    </source>
</reference>
<keyword evidence="5 12" id="KW-0812">Transmembrane</keyword>
<keyword evidence="8" id="KW-0406">Ion transport</keyword>
<comment type="subcellular location">
    <subcellularLocation>
        <location evidence="1 12">Cell outer membrane</location>
        <topology evidence="1 12">Multi-pass membrane protein</topology>
    </subcellularLocation>
</comment>